<evidence type="ECO:0000313" key="2">
    <source>
        <dbReference type="Proteomes" id="UP000004775"/>
    </source>
</evidence>
<organism evidence="1 2">
    <name type="scientific">Microcystis aeruginosa PCC 9809</name>
    <dbReference type="NCBI Taxonomy" id="1160285"/>
    <lineage>
        <taxon>Bacteria</taxon>
        <taxon>Bacillati</taxon>
        <taxon>Cyanobacteriota</taxon>
        <taxon>Cyanophyceae</taxon>
        <taxon>Oscillatoriophycideae</taxon>
        <taxon>Chroococcales</taxon>
        <taxon>Microcystaceae</taxon>
        <taxon>Microcystis</taxon>
    </lineage>
</organism>
<reference evidence="1 2" key="1">
    <citation type="submission" date="2012-04" db="EMBL/GenBank/DDBJ databases">
        <authorList>
            <person name="Genoscope - CEA"/>
        </authorList>
    </citation>
    <scope>NUCLEOTIDE SEQUENCE [LARGE SCALE GENOMIC DNA]</scope>
    <source>
        <strain evidence="1 2">9809</strain>
    </source>
</reference>
<gene>
    <name evidence="1" type="ORF">MICAH_3250014</name>
</gene>
<dbReference type="Proteomes" id="UP000004775">
    <property type="component" value="Unassembled WGS sequence"/>
</dbReference>
<protein>
    <submittedName>
        <fullName evidence="1">Uncharacterized protein</fullName>
    </submittedName>
</protein>
<dbReference type="AlphaFoldDB" id="I4HS27"/>
<comment type="caution">
    <text evidence="1">The sequence shown here is derived from an EMBL/GenBank/DDBJ whole genome shotgun (WGS) entry which is preliminary data.</text>
</comment>
<dbReference type="HOGENOM" id="CLU_1359097_0_0_3"/>
<evidence type="ECO:0000313" key="1">
    <source>
        <dbReference type="EMBL" id="CCI24851.1"/>
    </source>
</evidence>
<sequence>MVRSPKIDWWSSGSHIRERTLQLPHGQRVPQSEASRALAIFDHRFPVAVGLRWLVLPLPWVVLPLNTGKRRHRIGRGGLDTIVGGARAPEEVVARPRDMVPGDQTVQGASRKIVAPLRIGDRVAQLRLLLVPRQPQRTDYERYAFNLDAGVFALAVRVEVDGLQVWKRGAVLGQESLQSHLQMRAKLTPERTGELPAAEAR</sequence>
<name>I4HS27_MICAE</name>
<accession>I4HS27</accession>
<dbReference type="EMBL" id="CAIO01000252">
    <property type="protein sequence ID" value="CCI24851.1"/>
    <property type="molecule type" value="Genomic_DNA"/>
</dbReference>
<proteinExistence type="predicted"/>